<feature type="domain" description="Ion transport" evidence="16">
    <location>
        <begin position="65"/>
        <end position="226"/>
    </location>
</feature>
<dbReference type="AlphaFoldDB" id="A0A137PEY0"/>
<feature type="region of interest" description="Disordered" evidence="14">
    <location>
        <begin position="327"/>
        <end position="360"/>
    </location>
</feature>
<dbReference type="GO" id="GO:0030171">
    <property type="term" value="F:voltage-gated proton channel activity"/>
    <property type="evidence" value="ECO:0007669"/>
    <property type="project" value="InterPro"/>
</dbReference>
<evidence type="ECO:0000256" key="14">
    <source>
        <dbReference type="SAM" id="MobiDB-lite"/>
    </source>
</evidence>
<accession>A0A137PEY0</accession>
<name>A0A137PEY0_CONC2</name>
<keyword evidence="7 15" id="KW-1133">Transmembrane helix</keyword>
<feature type="region of interest" description="Disordered" evidence="14">
    <location>
        <begin position="388"/>
        <end position="420"/>
    </location>
</feature>
<evidence type="ECO:0000256" key="3">
    <source>
        <dbReference type="ARBA" id="ARBA00022448"/>
    </source>
</evidence>
<evidence type="ECO:0000256" key="6">
    <source>
        <dbReference type="ARBA" id="ARBA00022882"/>
    </source>
</evidence>
<organism evidence="17 18">
    <name type="scientific">Conidiobolus coronatus (strain ATCC 28846 / CBS 209.66 / NRRL 28638)</name>
    <name type="common">Delacroixia coronata</name>
    <dbReference type="NCBI Taxonomy" id="796925"/>
    <lineage>
        <taxon>Eukaryota</taxon>
        <taxon>Fungi</taxon>
        <taxon>Fungi incertae sedis</taxon>
        <taxon>Zoopagomycota</taxon>
        <taxon>Entomophthoromycotina</taxon>
        <taxon>Entomophthoromycetes</taxon>
        <taxon>Entomophthorales</taxon>
        <taxon>Ancylistaceae</taxon>
        <taxon>Conidiobolus</taxon>
    </lineage>
</organism>
<evidence type="ECO:0000256" key="11">
    <source>
        <dbReference type="ARBA" id="ARBA00023303"/>
    </source>
</evidence>
<dbReference type="InterPro" id="IPR005821">
    <property type="entry name" value="Ion_trans_dom"/>
</dbReference>
<keyword evidence="8 13" id="KW-0175">Coiled coil</keyword>
<evidence type="ECO:0000313" key="18">
    <source>
        <dbReference type="Proteomes" id="UP000070444"/>
    </source>
</evidence>
<evidence type="ECO:0000256" key="8">
    <source>
        <dbReference type="ARBA" id="ARBA00023054"/>
    </source>
</evidence>
<evidence type="ECO:0000259" key="16">
    <source>
        <dbReference type="Pfam" id="PF00520"/>
    </source>
</evidence>
<dbReference type="GO" id="GO:0034702">
    <property type="term" value="C:monoatomic ion channel complex"/>
    <property type="evidence" value="ECO:0007669"/>
    <property type="project" value="UniProtKB-KW"/>
</dbReference>
<dbReference type="STRING" id="796925.A0A137PEY0"/>
<feature type="transmembrane region" description="Helical" evidence="15">
    <location>
        <begin position="139"/>
        <end position="161"/>
    </location>
</feature>
<dbReference type="InterPro" id="IPR027359">
    <property type="entry name" value="Volt_channel_dom_sf"/>
</dbReference>
<dbReference type="InterPro" id="IPR031846">
    <property type="entry name" value="Hvcn1"/>
</dbReference>
<feature type="coiled-coil region" evidence="13">
    <location>
        <begin position="230"/>
        <end position="306"/>
    </location>
</feature>
<dbReference type="PANTHER" id="PTHR46480">
    <property type="entry name" value="F20B24.22"/>
    <property type="match status" value="1"/>
</dbReference>
<protein>
    <recommendedName>
        <fullName evidence="2">Voltage-gated hydrogen channel 1</fullName>
    </recommendedName>
    <alternativeName>
        <fullName evidence="12">Hydrogen voltage-gated channel 1</fullName>
    </alternativeName>
</protein>
<dbReference type="Pfam" id="PF00520">
    <property type="entry name" value="Ion_trans"/>
    <property type="match status" value="1"/>
</dbReference>
<evidence type="ECO:0000256" key="2">
    <source>
        <dbReference type="ARBA" id="ARBA00015897"/>
    </source>
</evidence>
<keyword evidence="4" id="KW-1003">Cell membrane</keyword>
<keyword evidence="18" id="KW-1185">Reference proteome</keyword>
<evidence type="ECO:0000256" key="5">
    <source>
        <dbReference type="ARBA" id="ARBA00022692"/>
    </source>
</evidence>
<evidence type="ECO:0000256" key="15">
    <source>
        <dbReference type="SAM" id="Phobius"/>
    </source>
</evidence>
<dbReference type="GO" id="GO:0005886">
    <property type="term" value="C:plasma membrane"/>
    <property type="evidence" value="ECO:0007669"/>
    <property type="project" value="UniProtKB-SubCell"/>
</dbReference>
<reference evidence="17 18" key="1">
    <citation type="journal article" date="2015" name="Genome Biol. Evol.">
        <title>Phylogenomic analyses indicate that early fungi evolved digesting cell walls of algal ancestors of land plants.</title>
        <authorList>
            <person name="Chang Y."/>
            <person name="Wang S."/>
            <person name="Sekimoto S."/>
            <person name="Aerts A.L."/>
            <person name="Choi C."/>
            <person name="Clum A."/>
            <person name="LaButti K.M."/>
            <person name="Lindquist E.A."/>
            <person name="Yee Ngan C."/>
            <person name="Ohm R.A."/>
            <person name="Salamov A.A."/>
            <person name="Grigoriev I.V."/>
            <person name="Spatafora J.W."/>
            <person name="Berbee M.L."/>
        </authorList>
    </citation>
    <scope>NUCLEOTIDE SEQUENCE [LARGE SCALE GENOMIC DNA]</scope>
    <source>
        <strain evidence="17 18">NRRL 28638</strain>
    </source>
</reference>
<keyword evidence="9" id="KW-0406">Ion transport</keyword>
<feature type="transmembrane region" description="Helical" evidence="15">
    <location>
        <begin position="108"/>
        <end position="127"/>
    </location>
</feature>
<gene>
    <name evidence="17" type="ORF">CONCODRAFT_166828</name>
</gene>
<evidence type="ECO:0000256" key="12">
    <source>
        <dbReference type="ARBA" id="ARBA00031989"/>
    </source>
</evidence>
<sequence length="420" mass="47588">MSGVVINVNTINEKIEDHYPIEKEVNDALNERVSSDTHVSILTIHSEVQANPTFFSRVRKILHSRKFHYFVIGLVLLDLIIVLVELILSLNIAEEVIPETHNIEEVEFALFIIGASILGFFVLEILLKFTFIGPRHFLNIWQFVDVIVVFSSFIMEIYFHIQEHAEEEADRAHALLDLELHSHVSEDDKANHSHVSRVTATALVIIRLWKFVRIIHAVAHAVEIKNHIVIEHVEKAKGIAEDRIRKHKNRAKTLERLVKEQQNIIKKLQGIVNTRNVNITADPSEKKKLIDDIAKVETTRQVLEQEPQTPTYEQSIHSIQITQDLPHSPSIGITIPSPNVLPASPPYSPRSPSGNFTNPISRIQLTTPRQTQHLSPLSNRVSHISNFSEENTGLDPADVESATSPSVYSFHTAHSRSRSP</sequence>
<proteinExistence type="predicted"/>
<dbReference type="PANTHER" id="PTHR46480:SF1">
    <property type="entry name" value="VOLTAGE-GATED HYDROGEN CHANNEL 1"/>
    <property type="match status" value="1"/>
</dbReference>
<keyword evidence="11" id="KW-0407">Ion channel</keyword>
<keyword evidence="5 15" id="KW-0812">Transmembrane</keyword>
<evidence type="ECO:0000256" key="7">
    <source>
        <dbReference type="ARBA" id="ARBA00022989"/>
    </source>
</evidence>
<dbReference type="Gene3D" id="1.20.120.350">
    <property type="entry name" value="Voltage-gated potassium channels. Chain C"/>
    <property type="match status" value="1"/>
</dbReference>
<evidence type="ECO:0000256" key="9">
    <source>
        <dbReference type="ARBA" id="ARBA00023065"/>
    </source>
</evidence>
<keyword evidence="3" id="KW-0813">Transport</keyword>
<comment type="subcellular location">
    <subcellularLocation>
        <location evidence="1">Cell membrane</location>
        <topology evidence="1">Multi-pass membrane protein</topology>
    </subcellularLocation>
</comment>
<evidence type="ECO:0000256" key="1">
    <source>
        <dbReference type="ARBA" id="ARBA00004651"/>
    </source>
</evidence>
<evidence type="ECO:0000256" key="10">
    <source>
        <dbReference type="ARBA" id="ARBA00023136"/>
    </source>
</evidence>
<dbReference type="Proteomes" id="UP000070444">
    <property type="component" value="Unassembled WGS sequence"/>
</dbReference>
<evidence type="ECO:0000256" key="13">
    <source>
        <dbReference type="SAM" id="Coils"/>
    </source>
</evidence>
<keyword evidence="6" id="KW-0851">Voltage-gated channel</keyword>
<dbReference type="EMBL" id="KQ964435">
    <property type="protein sequence ID" value="KXN73556.1"/>
    <property type="molecule type" value="Genomic_DNA"/>
</dbReference>
<dbReference type="OrthoDB" id="427456at2759"/>
<evidence type="ECO:0000313" key="17">
    <source>
        <dbReference type="EMBL" id="KXN73556.1"/>
    </source>
</evidence>
<feature type="transmembrane region" description="Helical" evidence="15">
    <location>
        <begin position="67"/>
        <end position="88"/>
    </location>
</feature>
<dbReference type="SUPFAM" id="SSF81324">
    <property type="entry name" value="Voltage-gated potassium channels"/>
    <property type="match status" value="1"/>
</dbReference>
<keyword evidence="10 15" id="KW-0472">Membrane</keyword>
<evidence type="ECO:0000256" key="4">
    <source>
        <dbReference type="ARBA" id="ARBA00022475"/>
    </source>
</evidence>